<dbReference type="InterPro" id="IPR007656">
    <property type="entry name" value="GTD-bd"/>
</dbReference>
<evidence type="ECO:0000313" key="6">
    <source>
        <dbReference type="EMBL" id="KAL3829858.1"/>
    </source>
</evidence>
<dbReference type="PANTHER" id="PTHR31448:SF32">
    <property type="entry name" value="MYOSIN-BINDING PROTEIN 1"/>
    <property type="match status" value="1"/>
</dbReference>
<comment type="caution">
    <text evidence="6">The sequence shown here is derived from an EMBL/GenBank/DDBJ whole genome shotgun (WGS) entry which is preliminary data.</text>
</comment>
<evidence type="ECO:0000313" key="7">
    <source>
        <dbReference type="Proteomes" id="UP001634393"/>
    </source>
</evidence>
<sequence length="451" mass="50877">MDSKTPPNVETRHKVFFSITSALVSAVHEWLLILMLFIDACFSYLLTKFAHRCHLQIPCLICSRLDHVLGKERSSFYWDLICQKHKLNISSLVKSIDSQVAEFDSSIDHIQSSKAHPLPHVEYKKINVTSDTESEAPLSDNGSASALIREIEIPKFCTVEVEAPFLLHGVEEKFNLQHKDPAFLSSDFDGSHYEESKETIVTSTGNLGKKVNIGYGEASKLGRDSILANEIHMDSKPSIIETSSQMADSFDLGDAYKLALGTSGRQLSGRLLEHQRSMTNSRKASEDLKLLLSQISINRGIELSLNDSSPTEDYKSMEALGSILQRRISLERNESSLSIDGSTVSEIEGESEVERLKRQVEHDKKIMCALYKELEEERNASSIAANQTMAMITRLQEEKASLHMEALQCLRMMEEQAEYDAEALQKANDTLLEKEKIIRDFEVRFEKELQI</sequence>
<keyword evidence="4" id="KW-0472">Membrane</keyword>
<evidence type="ECO:0000256" key="2">
    <source>
        <dbReference type="ARBA" id="ARBA00022692"/>
    </source>
</evidence>
<keyword evidence="7" id="KW-1185">Reference proteome</keyword>
<evidence type="ECO:0000256" key="4">
    <source>
        <dbReference type="ARBA" id="ARBA00023136"/>
    </source>
</evidence>
<protein>
    <recommendedName>
        <fullName evidence="5">GTD-binding domain-containing protein</fullName>
    </recommendedName>
</protein>
<gene>
    <name evidence="6" type="ORF">ACJIZ3_018660</name>
</gene>
<accession>A0ABD3T069</accession>
<feature type="domain" description="GTD-binding" evidence="5">
    <location>
        <begin position="351"/>
        <end position="451"/>
    </location>
</feature>
<keyword evidence="2" id="KW-0812">Transmembrane</keyword>
<organism evidence="6 7">
    <name type="scientific">Penstemon smallii</name>
    <dbReference type="NCBI Taxonomy" id="265156"/>
    <lineage>
        <taxon>Eukaryota</taxon>
        <taxon>Viridiplantae</taxon>
        <taxon>Streptophyta</taxon>
        <taxon>Embryophyta</taxon>
        <taxon>Tracheophyta</taxon>
        <taxon>Spermatophyta</taxon>
        <taxon>Magnoliopsida</taxon>
        <taxon>eudicotyledons</taxon>
        <taxon>Gunneridae</taxon>
        <taxon>Pentapetalae</taxon>
        <taxon>asterids</taxon>
        <taxon>lamiids</taxon>
        <taxon>Lamiales</taxon>
        <taxon>Plantaginaceae</taxon>
        <taxon>Cheloneae</taxon>
        <taxon>Penstemon</taxon>
    </lineage>
</organism>
<keyword evidence="3" id="KW-1133">Transmembrane helix</keyword>
<evidence type="ECO:0000256" key="1">
    <source>
        <dbReference type="ARBA" id="ARBA00004167"/>
    </source>
</evidence>
<dbReference type="PROSITE" id="PS51775">
    <property type="entry name" value="GTD_BINDING"/>
    <property type="match status" value="1"/>
</dbReference>
<dbReference type="Pfam" id="PF04576">
    <property type="entry name" value="Zein-binding"/>
    <property type="match status" value="1"/>
</dbReference>
<dbReference type="EMBL" id="JBJXBP010000005">
    <property type="protein sequence ID" value="KAL3829858.1"/>
    <property type="molecule type" value="Genomic_DNA"/>
</dbReference>
<reference evidence="6 7" key="1">
    <citation type="submission" date="2024-12" db="EMBL/GenBank/DDBJ databases">
        <title>The unique morphological basis and parallel evolutionary history of personate flowers in Penstemon.</title>
        <authorList>
            <person name="Depatie T.H."/>
            <person name="Wessinger C.A."/>
        </authorList>
    </citation>
    <scope>NUCLEOTIDE SEQUENCE [LARGE SCALE GENOMIC DNA]</scope>
    <source>
        <strain evidence="6">WTNN_2</strain>
        <tissue evidence="6">Leaf</tissue>
    </source>
</reference>
<dbReference type="Proteomes" id="UP001634393">
    <property type="component" value="Unassembled WGS sequence"/>
</dbReference>
<dbReference type="AlphaFoldDB" id="A0ABD3T069"/>
<dbReference type="PANTHER" id="PTHR31448">
    <property type="entry name" value="MYOSIN-BINDING PROTEIN 2"/>
    <property type="match status" value="1"/>
</dbReference>
<dbReference type="InterPro" id="IPR039306">
    <property type="entry name" value="MYOB"/>
</dbReference>
<comment type="subcellular location">
    <subcellularLocation>
        <location evidence="1">Membrane</location>
        <topology evidence="1">Single-pass membrane protein</topology>
    </subcellularLocation>
</comment>
<evidence type="ECO:0000259" key="5">
    <source>
        <dbReference type="PROSITE" id="PS51775"/>
    </source>
</evidence>
<dbReference type="GO" id="GO:0080115">
    <property type="term" value="F:myosin XI tail binding"/>
    <property type="evidence" value="ECO:0007669"/>
    <property type="project" value="UniProtKB-ARBA"/>
</dbReference>
<dbReference type="GO" id="GO:0016020">
    <property type="term" value="C:membrane"/>
    <property type="evidence" value="ECO:0007669"/>
    <property type="project" value="UniProtKB-SubCell"/>
</dbReference>
<proteinExistence type="predicted"/>
<name>A0ABD3T069_9LAMI</name>
<evidence type="ECO:0000256" key="3">
    <source>
        <dbReference type="ARBA" id="ARBA00022989"/>
    </source>
</evidence>